<evidence type="ECO:0000313" key="6">
    <source>
        <dbReference type="EMBL" id="CAF3589966.1"/>
    </source>
</evidence>
<dbReference type="PROSITE" id="PS50005">
    <property type="entry name" value="TPR"/>
    <property type="match status" value="2"/>
</dbReference>
<feature type="repeat" description="TPR" evidence="3">
    <location>
        <begin position="918"/>
        <end position="951"/>
    </location>
</feature>
<comment type="caution">
    <text evidence="5">The sequence shown here is derived from an EMBL/GenBank/DDBJ whole genome shotgun (WGS) entry which is preliminary data.</text>
</comment>
<evidence type="ECO:0000259" key="4">
    <source>
        <dbReference type="Pfam" id="PF03496"/>
    </source>
</evidence>
<evidence type="ECO:0000313" key="5">
    <source>
        <dbReference type="EMBL" id="CAF0806275.1"/>
    </source>
</evidence>
<dbReference type="Pfam" id="PF13424">
    <property type="entry name" value="TPR_12"/>
    <property type="match status" value="2"/>
</dbReference>
<dbReference type="SMART" id="SM00028">
    <property type="entry name" value="TPR"/>
    <property type="match status" value="5"/>
</dbReference>
<evidence type="ECO:0000313" key="7">
    <source>
        <dbReference type="Proteomes" id="UP000677228"/>
    </source>
</evidence>
<name>A0A8S2D3T7_9BILA</name>
<dbReference type="InterPro" id="IPR011990">
    <property type="entry name" value="TPR-like_helical_dom_sf"/>
</dbReference>
<dbReference type="InterPro" id="IPR003540">
    <property type="entry name" value="ADP-ribosyltransferase"/>
</dbReference>
<sequence length="991" mass="115750">MNNIRIPPSPPNTSENSSDVSDVLWLHLLIEIISRMNDSDDEAKNDLLQLWRMQYEGVEEEQRIIDEFERDFEPSRAVWWYTRECGLYRLLQRAFQQMDFHVIVTIRLIIKYLYRQLNEEHQQLRNDLIQNAHSTILRVYRSEAMKINEFEILKTKIGQLHSVKSLFITSLDRKVALSFSRAMQLSSDCVSICFEIDIDTTLSLLSYIQVSHLSYSTLDTDGVLLMLGTIYVVNSIHYDSDVELWIVKASLCGENDYRLKDMIDYIKYELKDTTNFITLADLFVKMGEYDTAKVYYEKYQGEPSANDPNRKRAWNGLSELADIQGNFCIAMKQLDKAHQYFKEQLDICKQLPPHHPQYGKCYSNIANLYEIEEKKDVALKYYKKTLDVYHQSLPAYHPDITRIENCIELLMPDESTATKPNTLAGGISGVFEDDADAADTTSTNLETFLIVWLDANVTKTQDNLDTYTELRAAVNYIKTFDELQKCEEYILRIKREKIILIVSGGLGREIVPRLHDLVQLNCIYVFCMDQEANEEWSKNYSKVRSVITEREELIEKVSKDQTLRNIIEDPVPMSILKRTSIVKEQTAKDVSKEMGAILWFQLLIEVLLRMPHAEDAKRDLLQTWKENYSGNPSELEIIDAFEHQYTKENAIWWYTRECSLYRILNKALREQSIDIMLSFRFFMSELSKQMSELYSDQNLRNGASGRIIHVYRGQTIAKEEFEQMQQGIGGFISINSFFSTSMDESNAIRFAKVGAITEQTRIILFRIKIDSRLPTKPYADIERFSFYQGEKEILFMLGCIFRIDNVTYDDNDKLWILDLSLCSDDDFELEEVFSYMKKDIGEETSMITLGNILVKMGEYDKAERIFLKIDHKDGLIQVMEQKGNYYLAIKNYQRAIDYYEKVLELRHQCYPPPHPEIGKSFVSLAMAYEFQKHYTNAIDYYDRAIKQYKRTMKENHPLVIQTKNNLQKLQTTISSLTGLWVLFGTQSQLST</sequence>
<organism evidence="5 7">
    <name type="scientific">Didymodactylos carnosus</name>
    <dbReference type="NCBI Taxonomy" id="1234261"/>
    <lineage>
        <taxon>Eukaryota</taxon>
        <taxon>Metazoa</taxon>
        <taxon>Spiralia</taxon>
        <taxon>Gnathifera</taxon>
        <taxon>Rotifera</taxon>
        <taxon>Eurotatoria</taxon>
        <taxon>Bdelloidea</taxon>
        <taxon>Philodinida</taxon>
        <taxon>Philodinidae</taxon>
        <taxon>Didymodactylos</taxon>
    </lineage>
</organism>
<feature type="repeat" description="TPR" evidence="3">
    <location>
        <begin position="876"/>
        <end position="909"/>
    </location>
</feature>
<dbReference type="Gene3D" id="1.25.40.10">
    <property type="entry name" value="Tetratricopeptide repeat domain"/>
    <property type="match status" value="2"/>
</dbReference>
<dbReference type="SUPFAM" id="SSF56399">
    <property type="entry name" value="ADP-ribosylation"/>
    <property type="match status" value="1"/>
</dbReference>
<dbReference type="Proteomes" id="UP000677228">
    <property type="component" value="Unassembled WGS sequence"/>
</dbReference>
<gene>
    <name evidence="5" type="ORF">OVA965_LOCUS4914</name>
    <name evidence="6" type="ORF">TMI583_LOCUS4912</name>
</gene>
<dbReference type="PANTHER" id="PTHR45641:SF19">
    <property type="entry name" value="NEPHROCYSTIN-3"/>
    <property type="match status" value="1"/>
</dbReference>
<dbReference type="PROSITE" id="PS51996">
    <property type="entry name" value="TR_MART"/>
    <property type="match status" value="1"/>
</dbReference>
<keyword evidence="2 3" id="KW-0802">TPR repeat</keyword>
<dbReference type="AlphaFoldDB" id="A0A8S2D3T7"/>
<dbReference type="EMBL" id="CAJOBA010001332">
    <property type="protein sequence ID" value="CAF3589966.1"/>
    <property type="molecule type" value="Genomic_DNA"/>
</dbReference>
<keyword evidence="1" id="KW-0677">Repeat</keyword>
<feature type="domain" description="ADP ribosyltransferase" evidence="4">
    <location>
        <begin position="648"/>
        <end position="817"/>
    </location>
</feature>
<accession>A0A8S2D3T7</accession>
<dbReference type="GO" id="GO:0005576">
    <property type="term" value="C:extracellular region"/>
    <property type="evidence" value="ECO:0007669"/>
    <property type="project" value="InterPro"/>
</dbReference>
<reference evidence="5" key="1">
    <citation type="submission" date="2021-02" db="EMBL/GenBank/DDBJ databases">
        <authorList>
            <person name="Nowell W R."/>
        </authorList>
    </citation>
    <scope>NUCLEOTIDE SEQUENCE</scope>
</reference>
<dbReference type="SUPFAM" id="SSF48452">
    <property type="entry name" value="TPR-like"/>
    <property type="match status" value="2"/>
</dbReference>
<evidence type="ECO:0000256" key="2">
    <source>
        <dbReference type="ARBA" id="ARBA00022803"/>
    </source>
</evidence>
<dbReference type="InterPro" id="IPR019734">
    <property type="entry name" value="TPR_rpt"/>
</dbReference>
<dbReference type="PANTHER" id="PTHR45641">
    <property type="entry name" value="TETRATRICOPEPTIDE REPEAT PROTEIN (AFU_ORTHOLOGUE AFUA_6G03870)"/>
    <property type="match status" value="1"/>
</dbReference>
<protein>
    <recommendedName>
        <fullName evidence="4">ADP ribosyltransferase domain-containing protein</fullName>
    </recommendedName>
</protein>
<dbReference type="EMBL" id="CAJNOK010001332">
    <property type="protein sequence ID" value="CAF0806275.1"/>
    <property type="molecule type" value="Genomic_DNA"/>
</dbReference>
<dbReference type="Gene3D" id="3.90.176.10">
    <property type="entry name" value="Toxin ADP-ribosyltransferase, Chain A, domain 1"/>
    <property type="match status" value="1"/>
</dbReference>
<evidence type="ECO:0000256" key="1">
    <source>
        <dbReference type="ARBA" id="ARBA00022737"/>
    </source>
</evidence>
<dbReference type="Pfam" id="PF03496">
    <property type="entry name" value="ADPrib_exo_Tox"/>
    <property type="match status" value="1"/>
</dbReference>
<evidence type="ECO:0000256" key="3">
    <source>
        <dbReference type="PROSITE-ProRule" id="PRU00339"/>
    </source>
</evidence>
<dbReference type="Proteomes" id="UP000682733">
    <property type="component" value="Unassembled WGS sequence"/>
</dbReference>
<proteinExistence type="predicted"/>